<dbReference type="CDD" id="cd00180">
    <property type="entry name" value="PKc"/>
    <property type="match status" value="1"/>
</dbReference>
<dbReference type="OrthoDB" id="10252354at2759"/>
<dbReference type="Proteomes" id="UP000006671">
    <property type="component" value="Unassembled WGS sequence"/>
</dbReference>
<dbReference type="Gene3D" id="1.10.510.10">
    <property type="entry name" value="Transferase(Phosphotransferase) domain 1"/>
    <property type="match status" value="1"/>
</dbReference>
<dbReference type="GO" id="GO:0005634">
    <property type="term" value="C:nucleus"/>
    <property type="evidence" value="ECO:0007669"/>
    <property type="project" value="TreeGrafter"/>
</dbReference>
<proteinExistence type="predicted"/>
<evidence type="ECO:0000313" key="2">
    <source>
        <dbReference type="EMBL" id="EFC41428.1"/>
    </source>
</evidence>
<evidence type="ECO:0000259" key="1">
    <source>
        <dbReference type="PROSITE" id="PS50011"/>
    </source>
</evidence>
<dbReference type="PANTHER" id="PTHR44167">
    <property type="entry name" value="OVARIAN-SPECIFIC SERINE/THREONINE-PROTEIN KINASE LOK-RELATED"/>
    <property type="match status" value="1"/>
</dbReference>
<dbReference type="Pfam" id="PF00069">
    <property type="entry name" value="Pkinase"/>
    <property type="match status" value="1"/>
</dbReference>
<gene>
    <name evidence="2" type="ORF">NAEGRDRAFT_70853</name>
</gene>
<dbReference type="eggNOG" id="KOG0595">
    <property type="taxonomic scope" value="Eukaryota"/>
</dbReference>
<dbReference type="InParanoid" id="D2VPG6"/>
<feature type="domain" description="Protein kinase" evidence="1">
    <location>
        <begin position="39"/>
        <end position="305"/>
    </location>
</feature>
<accession>D2VPG6</accession>
<dbReference type="GeneID" id="8850646"/>
<dbReference type="VEuPathDB" id="AmoebaDB:NAEGRDRAFT_70853"/>
<dbReference type="PROSITE" id="PS50011">
    <property type="entry name" value="PROTEIN_KINASE_DOM"/>
    <property type="match status" value="1"/>
</dbReference>
<dbReference type="PANTHER" id="PTHR44167:SF24">
    <property type="entry name" value="SERINE_THREONINE-PROTEIN KINASE CHK2"/>
    <property type="match status" value="1"/>
</dbReference>
<dbReference type="SUPFAM" id="SSF56112">
    <property type="entry name" value="Protein kinase-like (PK-like)"/>
    <property type="match status" value="1"/>
</dbReference>
<keyword evidence="3" id="KW-1185">Reference proteome</keyword>
<dbReference type="EMBL" id="GG738886">
    <property type="protein sequence ID" value="EFC41428.1"/>
    <property type="molecule type" value="Genomic_DNA"/>
</dbReference>
<reference evidence="2 3" key="1">
    <citation type="journal article" date="2010" name="Cell">
        <title>The genome of Naegleria gruberi illuminates early eukaryotic versatility.</title>
        <authorList>
            <person name="Fritz-Laylin L.K."/>
            <person name="Prochnik S.E."/>
            <person name="Ginger M.L."/>
            <person name="Dacks J.B."/>
            <person name="Carpenter M.L."/>
            <person name="Field M.C."/>
            <person name="Kuo A."/>
            <person name="Paredez A."/>
            <person name="Chapman J."/>
            <person name="Pham J."/>
            <person name="Shu S."/>
            <person name="Neupane R."/>
            <person name="Cipriano M."/>
            <person name="Mancuso J."/>
            <person name="Tu H."/>
            <person name="Salamov A."/>
            <person name="Lindquist E."/>
            <person name="Shapiro H."/>
            <person name="Lucas S."/>
            <person name="Grigoriev I.V."/>
            <person name="Cande W.Z."/>
            <person name="Fulton C."/>
            <person name="Rokhsar D.S."/>
            <person name="Dawson S.C."/>
        </authorList>
    </citation>
    <scope>NUCLEOTIDE SEQUENCE [LARGE SCALE GENOMIC DNA]</scope>
    <source>
        <strain evidence="2 3">NEG-M</strain>
    </source>
</reference>
<dbReference type="RefSeq" id="XP_002674172.1">
    <property type="nucleotide sequence ID" value="XM_002674126.1"/>
</dbReference>
<dbReference type="GO" id="GO:0004674">
    <property type="term" value="F:protein serine/threonine kinase activity"/>
    <property type="evidence" value="ECO:0007669"/>
    <property type="project" value="TreeGrafter"/>
</dbReference>
<dbReference type="AlphaFoldDB" id="D2VPG6"/>
<evidence type="ECO:0000313" key="3">
    <source>
        <dbReference type="Proteomes" id="UP000006671"/>
    </source>
</evidence>
<name>D2VPG6_NAEGR</name>
<dbReference type="InterPro" id="IPR000719">
    <property type="entry name" value="Prot_kinase_dom"/>
</dbReference>
<dbReference type="GO" id="GO:0005524">
    <property type="term" value="F:ATP binding"/>
    <property type="evidence" value="ECO:0007669"/>
    <property type="project" value="InterPro"/>
</dbReference>
<dbReference type="InterPro" id="IPR011009">
    <property type="entry name" value="Kinase-like_dom_sf"/>
</dbReference>
<organism evidence="3">
    <name type="scientific">Naegleria gruberi</name>
    <name type="common">Amoeba</name>
    <dbReference type="NCBI Taxonomy" id="5762"/>
    <lineage>
        <taxon>Eukaryota</taxon>
        <taxon>Discoba</taxon>
        <taxon>Heterolobosea</taxon>
        <taxon>Tetramitia</taxon>
        <taxon>Eutetramitia</taxon>
        <taxon>Vahlkampfiidae</taxon>
        <taxon>Naegleria</taxon>
    </lineage>
</organism>
<sequence>MSSRLHKTYFFVELEQLTGCKYSQIKILKSNSERATVLQCLSEVVGDEANQNVSDYEKNNNNNIRNIVVRVVRRVDEEEEPEQYEVLERERNAARVVSLLNHHHIVEILGFYEGDSYVYTLMPFYEIGDLQQLSKKTNLSENTIALLTYQLSKALRALHADQNSKVVHRDIELDNIFVEEYDEKTGNVKIRLADFEMCEVVDSSRITCTNIGRLHNNPPTNEVGSSLDIWCLGVIIYRLLSEDKTTDFHRDFKTQPEIDKFILKAFNKKLPNSDLKWAIIACLQIDKQKRISSRILMEYLLRIILVEDKFDESTNPNLVAMKLIY</sequence>
<dbReference type="KEGG" id="ngr:NAEGRDRAFT_70853"/>
<dbReference type="GO" id="GO:0044773">
    <property type="term" value="P:mitotic DNA damage checkpoint signaling"/>
    <property type="evidence" value="ECO:0007669"/>
    <property type="project" value="TreeGrafter"/>
</dbReference>
<protein>
    <submittedName>
        <fullName evidence="2">Predicted protein</fullName>
    </submittedName>
</protein>